<reference evidence="8" key="3">
    <citation type="journal article" date="2014" name="BMC Genomics">
        <title>Finding the missing honey bee genes: lessons learned from a genome upgrade.</title>
        <authorList>
            <consortium name="HGSC production teams"/>
            <consortium name="Honey Bee Genome Sequencing Consortium"/>
            <person name="Elsik C.G."/>
            <person name="Worley K.C."/>
            <person name="Bennett A.K."/>
            <person name="Beye M."/>
            <person name="Camara F."/>
            <person name="Childers C.P."/>
            <person name="de Graaf D.C."/>
            <person name="Debyser G."/>
            <person name="Deng J."/>
            <person name="Devreese B."/>
            <person name="Elhaik E."/>
            <person name="Evans J.D."/>
            <person name="Foster L.J."/>
            <person name="Graur D."/>
            <person name="Guigo R."/>
            <person name="Hoff K.J."/>
            <person name="Holder M.E."/>
            <person name="Hudson M.E."/>
            <person name="Hunt G.J."/>
            <person name="Jiang H."/>
            <person name="Joshi V."/>
            <person name="Khetani R.S."/>
            <person name="Kosarev P."/>
            <person name="Kovar C.L."/>
            <person name="Ma J."/>
            <person name="Maleszka R."/>
            <person name="Moritz R.F."/>
            <person name="Munoz-Torres M.C."/>
            <person name="Murphy T.D."/>
            <person name="Muzny D.M."/>
            <person name="Newsham I.F."/>
            <person name="Reese J.T."/>
            <person name="Robertson H.M."/>
            <person name="Robinson G.E."/>
            <person name="Rueppell O."/>
            <person name="Solovyev V."/>
            <person name="Stanke M."/>
            <person name="Stolle E."/>
            <person name="Tsuruda J.M."/>
            <person name="Vaerenbergh M.V."/>
            <person name="Waterhouse R.M."/>
            <person name="Weaver D.B."/>
            <person name="Whitfield C.W."/>
            <person name="Wu Y."/>
            <person name="Zdobnov E.M."/>
            <person name="Zhang L."/>
            <person name="Zhu D."/>
            <person name="Gibbs R.A."/>
        </authorList>
    </citation>
    <scope>NUCLEOTIDE SEQUENCE</scope>
</reference>
<keyword evidence="3" id="KW-0964">Secreted</keyword>
<dbReference type="GO" id="GO:0005179">
    <property type="term" value="F:hormone activity"/>
    <property type="evidence" value="ECO:0007669"/>
    <property type="project" value="InterPro"/>
</dbReference>
<protein>
    <submittedName>
        <fullName evidence="8">Neuropeptide Y-like</fullName>
    </submittedName>
</protein>
<keyword evidence="5" id="KW-0472">Membrane</keyword>
<proteinExistence type="inferred from homology"/>
<dbReference type="OrthoDB" id="9972427at2759"/>
<evidence type="ECO:0000256" key="1">
    <source>
        <dbReference type="ARBA" id="ARBA00004613"/>
    </source>
</evidence>
<evidence type="ECO:0000313" key="8">
    <source>
        <dbReference type="RefSeq" id="NP_001161192.1"/>
    </source>
</evidence>
<comment type="similarity">
    <text evidence="2">Belongs to the NPY family.</text>
</comment>
<evidence type="ECO:0000313" key="6">
    <source>
        <dbReference type="EnsemblMetazoa" id="NP_001161192"/>
    </source>
</evidence>
<reference evidence="8" key="5">
    <citation type="submission" date="2025-04" db="UniProtKB">
        <authorList>
            <consortium name="RefSeq"/>
        </authorList>
    </citation>
    <scope>IDENTIFICATION</scope>
</reference>
<name>A0A7M6ULW7_APIME</name>
<evidence type="ECO:0000256" key="2">
    <source>
        <dbReference type="ARBA" id="ARBA00010022"/>
    </source>
</evidence>
<feature type="transmembrane region" description="Helical" evidence="5">
    <location>
        <begin position="14"/>
        <end position="30"/>
    </location>
</feature>
<dbReference type="EnsemblMetazoa" id="NM_001167720">
    <property type="protein sequence ID" value="NP_001161192"/>
    <property type="gene ID" value="GeneID_726526"/>
</dbReference>
<keyword evidence="7" id="KW-1185">Reference proteome</keyword>
<reference evidence="8" key="2">
    <citation type="journal article" date="2006" name="Nature">
        <title>Insights into social insects from the genome of the honeybee Apis mellifera.</title>
        <authorList>
            <consortium name="Honeybee Genome Sequencing Consortium"/>
        </authorList>
    </citation>
    <scope>NUCLEOTIDE SEQUENCE</scope>
</reference>
<accession>A0A8B6WZJ7</accession>
<keyword evidence="5" id="KW-1133">Transmembrane helix</keyword>
<reference evidence="8" key="1">
    <citation type="journal article" date="2002" name="Genome Res.">
        <title>Annotated expressed sequence tags and cDNA microarrays for studies of brain and behavior in the honey bee.</title>
        <authorList>
            <person name="Whitfield C.W."/>
            <person name="Band M.R."/>
            <person name="Bonaldo M.F."/>
            <person name="Kumar C.G."/>
            <person name="Liu L."/>
            <person name="Pardinas J.R."/>
            <person name="Robertson H.M."/>
            <person name="Soares M.B."/>
            <person name="Robinson G.E."/>
        </authorList>
    </citation>
    <scope>NUCLEOTIDE SEQUENCE</scope>
</reference>
<dbReference type="PROSITE" id="PS50276">
    <property type="entry name" value="PANCREATIC_HORMONE_2"/>
    <property type="match status" value="1"/>
</dbReference>
<evidence type="ECO:0000313" key="7">
    <source>
        <dbReference type="Proteomes" id="UP000005203"/>
    </source>
</evidence>
<accession>A0A7M6ULW7</accession>
<dbReference type="AlphaFoldDB" id="A0A7M6ULW7"/>
<dbReference type="GO" id="GO:0005576">
    <property type="term" value="C:extracellular region"/>
    <property type="evidence" value="ECO:0007669"/>
    <property type="project" value="UniProtKB-SubCell"/>
</dbReference>
<dbReference type="Pfam" id="PF00159">
    <property type="entry name" value="Hormone_3"/>
    <property type="match status" value="1"/>
</dbReference>
<reference evidence="6" key="4">
    <citation type="submission" date="2021-01" db="UniProtKB">
        <authorList>
            <consortium name="EnsemblMetazoa"/>
        </authorList>
    </citation>
    <scope>IDENTIFICATION</scope>
    <source>
        <strain evidence="6">DH4</strain>
    </source>
</reference>
<dbReference type="CTD" id="42018"/>
<feature type="region of interest" description="Disordered" evidence="4">
    <location>
        <begin position="97"/>
        <end position="118"/>
    </location>
</feature>
<keyword evidence="5" id="KW-0812">Transmembrane</keyword>
<sequence>MTCKTTMQSYSNTIYLYLILFIFGIMIVHGEPEPMARPTRPEIFTSPEELRRYIDHVSDYYLLSGKARYGKRGNVLYSVPDVNYPWDTMKTVVENSQRSQQLKLEKRKQKDSELLGEHETYGAKKEISRIDTRPCHVLDSIERYYDDVQ</sequence>
<evidence type="ECO:0000256" key="4">
    <source>
        <dbReference type="SAM" id="MobiDB-lite"/>
    </source>
</evidence>
<dbReference type="RefSeq" id="NP_001161192.1">
    <property type="nucleotide sequence ID" value="NM_001167720.1"/>
</dbReference>
<evidence type="ECO:0000256" key="3">
    <source>
        <dbReference type="ARBA" id="ARBA00022525"/>
    </source>
</evidence>
<dbReference type="Proteomes" id="UP000005203">
    <property type="component" value="Linkage group LG13"/>
</dbReference>
<feature type="compositionally biased region" description="Basic and acidic residues" evidence="4">
    <location>
        <begin position="108"/>
        <end position="118"/>
    </location>
</feature>
<dbReference type="InterPro" id="IPR001955">
    <property type="entry name" value="Pancreatic_hormone-like"/>
</dbReference>
<gene>
    <name evidence="8" type="primary">NPF</name>
</gene>
<evidence type="ECO:0000256" key="5">
    <source>
        <dbReference type="SAM" id="Phobius"/>
    </source>
</evidence>
<dbReference type="KEGG" id="ame:726526"/>
<organism evidence="6">
    <name type="scientific">Apis mellifera</name>
    <name type="common">Honeybee</name>
    <dbReference type="NCBI Taxonomy" id="7460"/>
    <lineage>
        <taxon>Eukaryota</taxon>
        <taxon>Metazoa</taxon>
        <taxon>Ecdysozoa</taxon>
        <taxon>Arthropoda</taxon>
        <taxon>Hexapoda</taxon>
        <taxon>Insecta</taxon>
        <taxon>Pterygota</taxon>
        <taxon>Neoptera</taxon>
        <taxon>Endopterygota</taxon>
        <taxon>Hymenoptera</taxon>
        <taxon>Apocrita</taxon>
        <taxon>Aculeata</taxon>
        <taxon>Apoidea</taxon>
        <taxon>Anthophila</taxon>
        <taxon>Apidae</taxon>
        <taxon>Apis</taxon>
    </lineage>
</organism>
<comment type="subcellular location">
    <subcellularLocation>
        <location evidence="1">Secreted</location>
    </subcellularLocation>
</comment>
<dbReference type="GeneID" id="726526"/>